<protein>
    <submittedName>
        <fullName evidence="2">Uncharacterized protein</fullName>
    </submittedName>
</protein>
<dbReference type="Proteomes" id="UP001597368">
    <property type="component" value="Unassembled WGS sequence"/>
</dbReference>
<evidence type="ECO:0000313" key="2">
    <source>
        <dbReference type="EMBL" id="MFD1930921.1"/>
    </source>
</evidence>
<organism evidence="2 3">
    <name type="scientific">Nonomuraea mangrovi</name>
    <dbReference type="NCBI Taxonomy" id="2316207"/>
    <lineage>
        <taxon>Bacteria</taxon>
        <taxon>Bacillati</taxon>
        <taxon>Actinomycetota</taxon>
        <taxon>Actinomycetes</taxon>
        <taxon>Streptosporangiales</taxon>
        <taxon>Streptosporangiaceae</taxon>
        <taxon>Nonomuraea</taxon>
    </lineage>
</organism>
<reference evidence="3" key="1">
    <citation type="journal article" date="2019" name="Int. J. Syst. Evol. Microbiol.">
        <title>The Global Catalogue of Microorganisms (GCM) 10K type strain sequencing project: providing services to taxonomists for standard genome sequencing and annotation.</title>
        <authorList>
            <consortium name="The Broad Institute Genomics Platform"/>
            <consortium name="The Broad Institute Genome Sequencing Center for Infectious Disease"/>
            <person name="Wu L."/>
            <person name="Ma J."/>
        </authorList>
    </citation>
    <scope>NUCLEOTIDE SEQUENCE [LARGE SCALE GENOMIC DNA]</scope>
    <source>
        <strain evidence="3">ICMP 6774ER</strain>
    </source>
</reference>
<name>A0ABW4SP82_9ACTN</name>
<evidence type="ECO:0000313" key="3">
    <source>
        <dbReference type="Proteomes" id="UP001597368"/>
    </source>
</evidence>
<proteinExistence type="predicted"/>
<dbReference type="RefSeq" id="WP_379569786.1">
    <property type="nucleotide sequence ID" value="NZ_JBHUFV010000006.1"/>
</dbReference>
<comment type="caution">
    <text evidence="2">The sequence shown here is derived from an EMBL/GenBank/DDBJ whole genome shotgun (WGS) entry which is preliminary data.</text>
</comment>
<keyword evidence="1" id="KW-0732">Signal</keyword>
<gene>
    <name evidence="2" type="ORF">ACFSKW_05455</name>
</gene>
<feature type="signal peptide" evidence="1">
    <location>
        <begin position="1"/>
        <end position="24"/>
    </location>
</feature>
<feature type="chain" id="PRO_5047305547" evidence="1">
    <location>
        <begin position="25"/>
        <end position="62"/>
    </location>
</feature>
<keyword evidence="3" id="KW-1185">Reference proteome</keyword>
<dbReference type="EMBL" id="JBHUFV010000006">
    <property type="protein sequence ID" value="MFD1930921.1"/>
    <property type="molecule type" value="Genomic_DNA"/>
</dbReference>
<evidence type="ECO:0000256" key="1">
    <source>
        <dbReference type="SAM" id="SignalP"/>
    </source>
</evidence>
<sequence length="62" mass="6101">MRVLTGSLIAAVILVGLAAAPASAAAPDPTSALNSLMDQVNDFLKGPTIGALGDSNFLPGAH</sequence>
<accession>A0ABW4SP82</accession>